<feature type="compositionally biased region" description="Acidic residues" evidence="5">
    <location>
        <begin position="769"/>
        <end position="795"/>
    </location>
</feature>
<feature type="domain" description="MAM" evidence="7">
    <location>
        <begin position="552"/>
        <end position="732"/>
    </location>
</feature>
<dbReference type="SUPFAM" id="SSF103647">
    <property type="entry name" value="TSP type-3 repeat"/>
    <property type="match status" value="2"/>
</dbReference>
<dbReference type="CDD" id="cd06263">
    <property type="entry name" value="MAM"/>
    <property type="match status" value="3"/>
</dbReference>
<organism evidence="8 9">
    <name type="scientific">Microbulbifer rhizosphaerae</name>
    <dbReference type="NCBI Taxonomy" id="1562603"/>
    <lineage>
        <taxon>Bacteria</taxon>
        <taxon>Pseudomonadati</taxon>
        <taxon>Pseudomonadota</taxon>
        <taxon>Gammaproteobacteria</taxon>
        <taxon>Cellvibrionales</taxon>
        <taxon>Microbulbiferaceae</taxon>
        <taxon>Microbulbifer</taxon>
    </lineage>
</organism>
<comment type="subcellular location">
    <subcellularLocation>
        <location evidence="1">Secreted</location>
    </subcellularLocation>
</comment>
<dbReference type="InterPro" id="IPR009091">
    <property type="entry name" value="RCC1/BLIP-II"/>
</dbReference>
<evidence type="ECO:0000256" key="2">
    <source>
        <dbReference type="ARBA" id="ARBA00022525"/>
    </source>
</evidence>
<dbReference type="InterPro" id="IPR006644">
    <property type="entry name" value="Cadg"/>
</dbReference>
<dbReference type="Pfam" id="PF05345">
    <property type="entry name" value="He_PIG"/>
    <property type="match status" value="2"/>
</dbReference>
<feature type="domain" description="MAM" evidence="7">
    <location>
        <begin position="28"/>
        <end position="191"/>
    </location>
</feature>
<dbReference type="EMBL" id="JACHWZ010000001">
    <property type="protein sequence ID" value="MBB3059220.1"/>
    <property type="molecule type" value="Genomic_DNA"/>
</dbReference>
<gene>
    <name evidence="8" type="ORF">FHS09_000021</name>
</gene>
<dbReference type="CDD" id="cd11304">
    <property type="entry name" value="Cadherin_repeat"/>
    <property type="match status" value="2"/>
</dbReference>
<dbReference type="GO" id="GO:0016020">
    <property type="term" value="C:membrane"/>
    <property type="evidence" value="ECO:0007669"/>
    <property type="project" value="InterPro"/>
</dbReference>
<dbReference type="InterPro" id="IPR002126">
    <property type="entry name" value="Cadherin-like_dom"/>
</dbReference>
<feature type="region of interest" description="Disordered" evidence="5">
    <location>
        <begin position="727"/>
        <end position="829"/>
    </location>
</feature>
<feature type="region of interest" description="Disordered" evidence="5">
    <location>
        <begin position="47"/>
        <end position="67"/>
    </location>
</feature>
<dbReference type="SUPFAM" id="SSF50985">
    <property type="entry name" value="RCC1/BLIP-II"/>
    <property type="match status" value="3"/>
</dbReference>
<dbReference type="PANTHER" id="PTHR23282:SF142">
    <property type="entry name" value="MAM DOMAIN-CONTAINING PROTEIN"/>
    <property type="match status" value="1"/>
</dbReference>
<dbReference type="InterPro" id="IPR028974">
    <property type="entry name" value="TSP_type-3_rpt"/>
</dbReference>
<dbReference type="InterPro" id="IPR015919">
    <property type="entry name" value="Cadherin-like_sf"/>
</dbReference>
<dbReference type="InterPro" id="IPR051560">
    <property type="entry name" value="MAM_domain-containing"/>
</dbReference>
<proteinExistence type="predicted"/>
<dbReference type="RefSeq" id="WP_183455517.1">
    <property type="nucleotide sequence ID" value="NZ_JACHWZ010000001.1"/>
</dbReference>
<keyword evidence="4" id="KW-0106">Calcium</keyword>
<dbReference type="Proteomes" id="UP000535937">
    <property type="component" value="Unassembled WGS sequence"/>
</dbReference>
<dbReference type="SMART" id="SM00112">
    <property type="entry name" value="CA"/>
    <property type="match status" value="2"/>
</dbReference>
<dbReference type="Pfam" id="PF00629">
    <property type="entry name" value="MAM"/>
    <property type="match status" value="3"/>
</dbReference>
<evidence type="ECO:0000256" key="6">
    <source>
        <dbReference type="SAM" id="SignalP"/>
    </source>
</evidence>
<dbReference type="InterPro" id="IPR059100">
    <property type="entry name" value="TSP3_bac"/>
</dbReference>
<reference evidence="8 9" key="1">
    <citation type="submission" date="2020-08" db="EMBL/GenBank/DDBJ databases">
        <title>Genomic Encyclopedia of Type Strains, Phase III (KMG-III): the genomes of soil and plant-associated and newly described type strains.</title>
        <authorList>
            <person name="Whitman W."/>
        </authorList>
    </citation>
    <scope>NUCLEOTIDE SEQUENCE [LARGE SCALE GENOMIC DNA]</scope>
    <source>
        <strain evidence="8 9">CECT 8799</strain>
    </source>
</reference>
<dbReference type="Pfam" id="PF18884">
    <property type="entry name" value="TSP3_bac"/>
    <property type="match status" value="3"/>
</dbReference>
<feature type="compositionally biased region" description="Acidic residues" evidence="5">
    <location>
        <begin position="818"/>
        <end position="829"/>
    </location>
</feature>
<dbReference type="SMART" id="SM00137">
    <property type="entry name" value="MAM"/>
    <property type="match status" value="2"/>
</dbReference>
<feature type="domain" description="MAM" evidence="7">
    <location>
        <begin position="290"/>
        <end position="453"/>
    </location>
</feature>
<dbReference type="InterPro" id="IPR000998">
    <property type="entry name" value="MAM_dom"/>
</dbReference>
<feature type="signal peptide" evidence="6">
    <location>
        <begin position="1"/>
        <end position="24"/>
    </location>
</feature>
<dbReference type="InterPro" id="IPR013320">
    <property type="entry name" value="ConA-like_dom_sf"/>
</dbReference>
<evidence type="ECO:0000256" key="3">
    <source>
        <dbReference type="ARBA" id="ARBA00022729"/>
    </source>
</evidence>
<dbReference type="Gene3D" id="2.60.120.200">
    <property type="match status" value="3"/>
</dbReference>
<dbReference type="PROSITE" id="PS50060">
    <property type="entry name" value="MAM_2"/>
    <property type="match status" value="3"/>
</dbReference>
<dbReference type="PANTHER" id="PTHR23282">
    <property type="entry name" value="APICAL ENDOSOMAL GLYCOPROTEIN PRECURSOR"/>
    <property type="match status" value="1"/>
</dbReference>
<keyword evidence="9" id="KW-1185">Reference proteome</keyword>
<dbReference type="InterPro" id="IPR013783">
    <property type="entry name" value="Ig-like_fold"/>
</dbReference>
<keyword evidence="3 6" id="KW-0732">Signal</keyword>
<name>A0A7W4W7Q6_9GAMM</name>
<evidence type="ECO:0000313" key="9">
    <source>
        <dbReference type="Proteomes" id="UP000535937"/>
    </source>
</evidence>
<dbReference type="Gene3D" id="4.10.1080.10">
    <property type="entry name" value="TSP type-3 repeat"/>
    <property type="match status" value="1"/>
</dbReference>
<accession>A0A7W4W7Q6</accession>
<evidence type="ECO:0000256" key="1">
    <source>
        <dbReference type="ARBA" id="ARBA00004613"/>
    </source>
</evidence>
<evidence type="ECO:0000259" key="7">
    <source>
        <dbReference type="PROSITE" id="PS50060"/>
    </source>
</evidence>
<dbReference type="GO" id="GO:0005509">
    <property type="term" value="F:calcium ion binding"/>
    <property type="evidence" value="ECO:0007669"/>
    <property type="project" value="InterPro"/>
</dbReference>
<comment type="caution">
    <text evidence="8">The sequence shown here is derived from an EMBL/GenBank/DDBJ whole genome shotgun (WGS) entry which is preliminary data.</text>
</comment>
<dbReference type="Pfam" id="PF13540">
    <property type="entry name" value="RCC1_2"/>
    <property type="match status" value="2"/>
</dbReference>
<dbReference type="SUPFAM" id="SSF49313">
    <property type="entry name" value="Cadherin-like"/>
    <property type="match status" value="2"/>
</dbReference>
<feature type="chain" id="PRO_5031181589" evidence="6">
    <location>
        <begin position="25"/>
        <end position="1436"/>
    </location>
</feature>
<evidence type="ECO:0000256" key="4">
    <source>
        <dbReference type="ARBA" id="ARBA00022837"/>
    </source>
</evidence>
<dbReference type="SMART" id="SM00736">
    <property type="entry name" value="CADG"/>
    <property type="match status" value="2"/>
</dbReference>
<dbReference type="Gene3D" id="2.130.10.30">
    <property type="entry name" value="Regulator of chromosome condensation 1/beta-lactamase-inhibitor protein II"/>
    <property type="match status" value="3"/>
</dbReference>
<dbReference type="SUPFAM" id="SSF49899">
    <property type="entry name" value="Concanavalin A-like lectins/glucanases"/>
    <property type="match status" value="3"/>
</dbReference>
<dbReference type="GO" id="GO:0007156">
    <property type="term" value="P:homophilic cell adhesion via plasma membrane adhesion molecules"/>
    <property type="evidence" value="ECO:0007669"/>
    <property type="project" value="InterPro"/>
</dbReference>
<sequence length="1436" mass="150178">MYLRHKLILSIAVLSSFLSFNAKAIIVESDNFESGFGSWSNVSNGDNKDWSRDSGGTTSSGTGPSGGAGGSSYYVYLETSSGFAYTAGDTAILQSPAINASDIHLSFDYHMFGADMGTLAVDVLSGGSWVNNVWIVSGQQQTSNTAQYASADIDLSAYSVSQLRFRATAAGGYWGDMALDNIEIASLPSGPVAPAFVSDPLTKADAYQDQSYSGSISVDASDGNGDPLTFSKVSGPSWLQVGSDGSLSGTPSSSDVGDNSFVVQASDGSLSSTATLTITVNDDSTPILLSSSDFESGMGEWANITGVDNKDWTLHSGGTPSSGTGPSSGAGSSTYYLYLETSSGSAYTADDTAILQGPAISAGGIHLKFDYHMYGANTGTLAVDVLSGGSWIQDVWTISGQQQTSNTAQYASADIDLSAYSVSQLRFRATAAGGYWGDMALDNIEIASLPSGPVAPAFVSDPLTKADAYQDQSYSGSISVDASDGNGDPLTFSKVSGPSWLQVGSDGSLSGTPSSSDVGDNSFVVQASDGSLSSTATMTITVQDGSAPIILSSSNFESNMGDWANVVGADNKDWTRHSGTTPSSGTGPSTGAASSTYYLYLETSSGFAYTAGDTAILQSAPLSASNVHVKFDYHMYGSDMGALAVDVLSGGNWINDVWTIAGQQHSSNDSLYVSADIDLSAYSVSQLRLRATAVGGYLGDMAIDNLEIYSLNLNAIDTDGDGVVDANDQCPATPSGKLVDGNGCAASQRDSDNDGYFDDVDVFPYDPSEWSDSDLDGIGDNADADDDNDGVDDSVDAFPYDAGEWQDTDGDGIGNNSDSDDDGDGLTDADELSVYFTDPLLRDTDGDGMDDGWEVQHGLNPTLDDAEDDLDGDGYSNLEEFASGSDPVDASSIPLSPISGLSLSTNSSCAIVDNQITCWGLNTYLPVPSHLSAAEQVAHTNNGFCALQGNNVTCWGESYLSLVTDIQTTPIDDAVELSVATLGGTGCVITLAGDVRCWGSASYNVNLPPNTLSNVQKIDMLQYHACSHDRANVECWGRNDHFQSDVPIDLDLPLDIAVGGLHTCVLQVDHQVRCWGDNSQGQTSVPLGLGNVVSIDAGYYHTCALNDVGDVKCWGSNSNGQQAVPANLTGVSEIISGPYNVCATANGQAVCWGKNDYGQSSIWYNLADFDVGEDHVCGINGDQVMCFGTTINEPTLLDIPQDINSPKVIGLGRYHSCVWADSGMHCWGRSTNNLNPPGTLSSVTEIQADSYQTCAIDNGSVVCWGSNNHGLLNVPTNLNQPRLLSAGQAHNCVIDGATSRCWGDNYYDQSTPRYNLLNPTAIAAGGMYPYPNSSDSGHTCLADDIGVQCWGSSKGGVLNVPSNLNDVIELHAGWGTSCALQSSGVVTCWGDMVSQQSLQHINTGAISQMKGHHSQVCARGPQALRCTKGEGALLID</sequence>
<evidence type="ECO:0000313" key="8">
    <source>
        <dbReference type="EMBL" id="MBB3059220.1"/>
    </source>
</evidence>
<evidence type="ECO:0000256" key="5">
    <source>
        <dbReference type="SAM" id="MobiDB-lite"/>
    </source>
</evidence>
<protein>
    <submittedName>
        <fullName evidence="8">Alpha-tubulin suppressor-like RCC1 family protein</fullName>
    </submittedName>
</protein>
<dbReference type="Gene3D" id="2.60.40.10">
    <property type="entry name" value="Immunoglobulins"/>
    <property type="match status" value="2"/>
</dbReference>
<keyword evidence="2" id="KW-0964">Secreted</keyword>